<dbReference type="Pfam" id="PF14417">
    <property type="entry name" value="MEDS"/>
    <property type="match status" value="1"/>
</dbReference>
<protein>
    <recommendedName>
        <fullName evidence="1">MEDS domain-containing protein</fullName>
    </recommendedName>
</protein>
<reference evidence="2" key="1">
    <citation type="journal article" date="2015" name="Nature">
        <title>Complex archaea that bridge the gap between prokaryotes and eukaryotes.</title>
        <authorList>
            <person name="Spang A."/>
            <person name="Saw J.H."/>
            <person name="Jorgensen S.L."/>
            <person name="Zaremba-Niedzwiedzka K."/>
            <person name="Martijn J."/>
            <person name="Lind A.E."/>
            <person name="van Eijk R."/>
            <person name="Schleper C."/>
            <person name="Guy L."/>
            <person name="Ettema T.J."/>
        </authorList>
    </citation>
    <scope>NUCLEOTIDE SEQUENCE</scope>
</reference>
<dbReference type="InterPro" id="IPR025847">
    <property type="entry name" value="MEDS_domain"/>
</dbReference>
<name>A0A0F9KQP0_9ZZZZ</name>
<feature type="non-terminal residue" evidence="2">
    <location>
        <position position="1"/>
    </location>
</feature>
<dbReference type="AlphaFoldDB" id="A0A0F9KQP0"/>
<feature type="domain" description="MEDS" evidence="1">
    <location>
        <begin position="1"/>
        <end position="97"/>
    </location>
</feature>
<proteinExistence type="predicted"/>
<gene>
    <name evidence="2" type="ORF">LCGC14_1373820</name>
</gene>
<accession>A0A0F9KQP0</accession>
<comment type="caution">
    <text evidence="2">The sequence shown here is derived from an EMBL/GenBank/DDBJ whole genome shotgun (WGS) entry which is preliminary data.</text>
</comment>
<evidence type="ECO:0000259" key="1">
    <source>
        <dbReference type="Pfam" id="PF14417"/>
    </source>
</evidence>
<evidence type="ECO:0000313" key="2">
    <source>
        <dbReference type="EMBL" id="KKM77066.1"/>
    </source>
</evidence>
<dbReference type="EMBL" id="LAZR01008704">
    <property type="protein sequence ID" value="KKM77066.1"/>
    <property type="molecule type" value="Genomic_DNA"/>
</dbReference>
<organism evidence="2">
    <name type="scientific">marine sediment metagenome</name>
    <dbReference type="NCBI Taxonomy" id="412755"/>
    <lineage>
        <taxon>unclassified sequences</taxon>
        <taxon>metagenomes</taxon>
        <taxon>ecological metagenomes</taxon>
    </lineage>
</organism>
<sequence>IEIVHYTEWYLRDGVFDLDRVLNGWVEKIESAIENGFEGLRVTGNTAWLEDKDWKDFRDYEEEINNVIGNFQMMAICTYSLEKCGSFELLDVIQNHQFALIRREGKWESVLIH</sequence>